<comment type="caution">
    <text evidence="1">The sequence shown here is derived from an EMBL/GenBank/DDBJ whole genome shotgun (WGS) entry which is preliminary data.</text>
</comment>
<evidence type="ECO:0000313" key="1">
    <source>
        <dbReference type="EMBL" id="KAL3528816.1"/>
    </source>
</evidence>
<reference evidence="1 2" key="1">
    <citation type="submission" date="2024-11" db="EMBL/GenBank/DDBJ databases">
        <title>A near-complete genome assembly of Cinchona calisaya.</title>
        <authorList>
            <person name="Lian D.C."/>
            <person name="Zhao X.W."/>
            <person name="Wei L."/>
        </authorList>
    </citation>
    <scope>NUCLEOTIDE SEQUENCE [LARGE SCALE GENOMIC DNA]</scope>
    <source>
        <tissue evidence="1">Nenye</tissue>
    </source>
</reference>
<dbReference type="AlphaFoldDB" id="A0ABD3AAP1"/>
<name>A0ABD3AAP1_9GENT</name>
<sequence length="162" mass="18529">MGCASEMQSKLPVIEFTKENLDPNFNSWISTRENVELFDLPIETKVLDTSEYPGHGFLGQQPLVPLYETLGIENATTPHGVHKFTNLMWPNGNDSFCESIRKYSELVGEFDQIVMRMVSESYGTEKDYETILGSMTYLLKLFKYRGPKEHEKKVGLSPHTDK</sequence>
<accession>A0ABD3AAP1</accession>
<keyword evidence="2" id="KW-1185">Reference proteome</keyword>
<dbReference type="SUPFAM" id="SSF51197">
    <property type="entry name" value="Clavaminate synthase-like"/>
    <property type="match status" value="1"/>
</dbReference>
<gene>
    <name evidence="1" type="ORF">ACH5RR_008138</name>
</gene>
<evidence type="ECO:0000313" key="2">
    <source>
        <dbReference type="Proteomes" id="UP001630127"/>
    </source>
</evidence>
<dbReference type="Gene3D" id="2.60.120.330">
    <property type="entry name" value="B-lactam Antibiotic, Isopenicillin N Synthase, Chain"/>
    <property type="match status" value="1"/>
</dbReference>
<dbReference type="InterPro" id="IPR027443">
    <property type="entry name" value="IPNS-like_sf"/>
</dbReference>
<proteinExistence type="predicted"/>
<protein>
    <submittedName>
        <fullName evidence="1">Uncharacterized protein</fullName>
    </submittedName>
</protein>
<organism evidence="1 2">
    <name type="scientific">Cinchona calisaya</name>
    <dbReference type="NCBI Taxonomy" id="153742"/>
    <lineage>
        <taxon>Eukaryota</taxon>
        <taxon>Viridiplantae</taxon>
        <taxon>Streptophyta</taxon>
        <taxon>Embryophyta</taxon>
        <taxon>Tracheophyta</taxon>
        <taxon>Spermatophyta</taxon>
        <taxon>Magnoliopsida</taxon>
        <taxon>eudicotyledons</taxon>
        <taxon>Gunneridae</taxon>
        <taxon>Pentapetalae</taxon>
        <taxon>asterids</taxon>
        <taxon>lamiids</taxon>
        <taxon>Gentianales</taxon>
        <taxon>Rubiaceae</taxon>
        <taxon>Cinchonoideae</taxon>
        <taxon>Cinchoneae</taxon>
        <taxon>Cinchona</taxon>
    </lineage>
</organism>
<dbReference type="EMBL" id="JBJUIK010000004">
    <property type="protein sequence ID" value="KAL3528816.1"/>
    <property type="molecule type" value="Genomic_DNA"/>
</dbReference>
<dbReference type="Proteomes" id="UP001630127">
    <property type="component" value="Unassembled WGS sequence"/>
</dbReference>